<feature type="compositionally biased region" description="Polar residues" evidence="1">
    <location>
        <begin position="111"/>
        <end position="125"/>
    </location>
</feature>
<dbReference type="Proteomes" id="UP000078561">
    <property type="component" value="Unassembled WGS sequence"/>
</dbReference>
<feature type="compositionally biased region" description="Low complexity" evidence="1">
    <location>
        <begin position="152"/>
        <end position="171"/>
    </location>
</feature>
<reference evidence="2" key="1">
    <citation type="submission" date="2016-04" db="EMBL/GenBank/DDBJ databases">
        <authorList>
            <person name="Evans L.H."/>
            <person name="Alamgir A."/>
            <person name="Owens N."/>
            <person name="Weber N.D."/>
            <person name="Virtaneva K."/>
            <person name="Barbian K."/>
            <person name="Babar A."/>
            <person name="Rosenke K."/>
        </authorList>
    </citation>
    <scope>NUCLEOTIDE SEQUENCE [LARGE SCALE GENOMIC DNA]</scope>
    <source>
        <strain evidence="2">CBS 101.48</strain>
    </source>
</reference>
<feature type="region of interest" description="Disordered" evidence="1">
    <location>
        <begin position="111"/>
        <end position="135"/>
    </location>
</feature>
<sequence>MLTKDNDGRAHTSYHIETVSFKHSNSDPPEPRALPTKDTSTLLVKQPSPIAIPSSTGSSSCDSDGSCSSKKGPSSPSYCWALVSPENQCHLHTPFPNVGYVFQKSSLEKQNTNSDLSKKTLTPPSSHFMPTPSPSTFLQALSPSSVLDHKYPSTSPSPSSSSITATPLSRSVSSSSATNLDDDIMKELDDELCNLLNNMIYQQHHDDISSLSPSASPPVTYPTHSMSSSSSSSSSTTINSKVPPHPLYSHCRKLAQWHPQPPPPGQVGESVIITMTPLPKWTGETANQTQQQTTSTTKIVTCYCGPSCTCPGCLVHPTRSIFASQGLDPYAGYPTARPYSFSSDED</sequence>
<dbReference type="EMBL" id="LT552359">
    <property type="protein sequence ID" value="SAL98857.1"/>
    <property type="molecule type" value="Genomic_DNA"/>
</dbReference>
<name>A0A168MN05_ABSGL</name>
<proteinExistence type="predicted"/>
<feature type="region of interest" description="Disordered" evidence="1">
    <location>
        <begin position="327"/>
        <end position="346"/>
    </location>
</feature>
<evidence type="ECO:0000313" key="2">
    <source>
        <dbReference type="EMBL" id="SAL98857.1"/>
    </source>
</evidence>
<gene>
    <name evidence="2" type="primary">ABSGL_04422.1 scaffold 5409</name>
</gene>
<evidence type="ECO:0000256" key="1">
    <source>
        <dbReference type="SAM" id="MobiDB-lite"/>
    </source>
</evidence>
<feature type="region of interest" description="Disordered" evidence="1">
    <location>
        <begin position="208"/>
        <end position="241"/>
    </location>
</feature>
<keyword evidence="3" id="KW-1185">Reference proteome</keyword>
<organism evidence="2">
    <name type="scientific">Absidia glauca</name>
    <name type="common">Pin mould</name>
    <dbReference type="NCBI Taxonomy" id="4829"/>
    <lineage>
        <taxon>Eukaryota</taxon>
        <taxon>Fungi</taxon>
        <taxon>Fungi incertae sedis</taxon>
        <taxon>Mucoromycota</taxon>
        <taxon>Mucoromycotina</taxon>
        <taxon>Mucoromycetes</taxon>
        <taxon>Mucorales</taxon>
        <taxon>Cunninghamellaceae</taxon>
        <taxon>Absidia</taxon>
    </lineage>
</organism>
<feature type="region of interest" description="Disordered" evidence="1">
    <location>
        <begin position="1"/>
        <end position="71"/>
    </location>
</feature>
<evidence type="ECO:0008006" key="4">
    <source>
        <dbReference type="Google" id="ProtNLM"/>
    </source>
</evidence>
<feature type="compositionally biased region" description="Low complexity" evidence="1">
    <location>
        <begin position="225"/>
        <end position="235"/>
    </location>
</feature>
<protein>
    <recommendedName>
        <fullName evidence="4">Copper-fist domain-containing protein</fullName>
    </recommendedName>
</protein>
<dbReference type="InParanoid" id="A0A168MN05"/>
<feature type="compositionally biased region" description="Low complexity" evidence="1">
    <location>
        <begin position="53"/>
        <end position="71"/>
    </location>
</feature>
<dbReference type="OrthoDB" id="5600085at2759"/>
<feature type="compositionally biased region" description="Basic and acidic residues" evidence="1">
    <location>
        <begin position="1"/>
        <end position="10"/>
    </location>
</feature>
<feature type="region of interest" description="Disordered" evidence="1">
    <location>
        <begin position="147"/>
        <end position="178"/>
    </location>
</feature>
<accession>A0A168MN05</accession>
<dbReference type="AlphaFoldDB" id="A0A168MN05"/>
<evidence type="ECO:0000313" key="3">
    <source>
        <dbReference type="Proteomes" id="UP000078561"/>
    </source>
</evidence>